<feature type="transmembrane region" description="Helical" evidence="1">
    <location>
        <begin position="84"/>
        <end position="105"/>
    </location>
</feature>
<dbReference type="Proteomes" id="UP000023152">
    <property type="component" value="Unassembled WGS sequence"/>
</dbReference>
<sequence>YQDSHRRYEQHLSSLPVDQQRNCVYICSYRLIYYFVFLGNLYLTVMLVFRVLCNFIYPWIIVAAVLALSIQGSLFSFTSPSFSLVFMFWFFFALMIVDWIIWFVYGLKYVIPFHYYLYHVLPGAERPVLRRWITSAIEANKHNDTNSQYQIQSPSANFIRSVDSNVEDHNVAYNNTRYDTQGDHHSLQLQQMAQDPCHSLCQEISKYYHEMDITPYRNQVVLEFFGFDLAMLVLSYLPQPSYVKLLYD</sequence>
<keyword evidence="3" id="KW-1185">Reference proteome</keyword>
<dbReference type="AlphaFoldDB" id="X6M8V6"/>
<dbReference type="EMBL" id="ASPP01023517">
    <property type="protein sequence ID" value="ETO10339.1"/>
    <property type="molecule type" value="Genomic_DNA"/>
</dbReference>
<organism evidence="2 3">
    <name type="scientific">Reticulomyxa filosa</name>
    <dbReference type="NCBI Taxonomy" id="46433"/>
    <lineage>
        <taxon>Eukaryota</taxon>
        <taxon>Sar</taxon>
        <taxon>Rhizaria</taxon>
        <taxon>Retaria</taxon>
        <taxon>Foraminifera</taxon>
        <taxon>Monothalamids</taxon>
        <taxon>Reticulomyxidae</taxon>
        <taxon>Reticulomyxa</taxon>
    </lineage>
</organism>
<gene>
    <name evidence="2" type="ORF">RFI_27036</name>
</gene>
<feature type="transmembrane region" description="Helical" evidence="1">
    <location>
        <begin position="56"/>
        <end position="78"/>
    </location>
</feature>
<reference evidence="2 3" key="1">
    <citation type="journal article" date="2013" name="Curr. Biol.">
        <title>The Genome of the Foraminiferan Reticulomyxa filosa.</title>
        <authorList>
            <person name="Glockner G."/>
            <person name="Hulsmann N."/>
            <person name="Schleicher M."/>
            <person name="Noegel A.A."/>
            <person name="Eichinger L."/>
            <person name="Gallinger C."/>
            <person name="Pawlowski J."/>
            <person name="Sierra R."/>
            <person name="Euteneuer U."/>
            <person name="Pillet L."/>
            <person name="Moustafa A."/>
            <person name="Platzer M."/>
            <person name="Groth M."/>
            <person name="Szafranski K."/>
            <person name="Schliwa M."/>
        </authorList>
    </citation>
    <scope>NUCLEOTIDE SEQUENCE [LARGE SCALE GENOMIC DNA]</scope>
</reference>
<accession>X6M8V6</accession>
<proteinExistence type="predicted"/>
<feature type="transmembrane region" description="Helical" evidence="1">
    <location>
        <begin position="31"/>
        <end position="49"/>
    </location>
</feature>
<keyword evidence="1" id="KW-1133">Transmembrane helix</keyword>
<keyword evidence="1" id="KW-0472">Membrane</keyword>
<name>X6M8V6_RETFI</name>
<comment type="caution">
    <text evidence="2">The sequence shown here is derived from an EMBL/GenBank/DDBJ whole genome shotgun (WGS) entry which is preliminary data.</text>
</comment>
<evidence type="ECO:0000313" key="3">
    <source>
        <dbReference type="Proteomes" id="UP000023152"/>
    </source>
</evidence>
<evidence type="ECO:0000256" key="1">
    <source>
        <dbReference type="SAM" id="Phobius"/>
    </source>
</evidence>
<feature type="non-terminal residue" evidence="2">
    <location>
        <position position="1"/>
    </location>
</feature>
<keyword evidence="1" id="KW-0812">Transmembrane</keyword>
<evidence type="ECO:0000313" key="2">
    <source>
        <dbReference type="EMBL" id="ETO10339.1"/>
    </source>
</evidence>
<protein>
    <submittedName>
        <fullName evidence="2">Uncharacterized protein</fullName>
    </submittedName>
</protein>